<dbReference type="EMBL" id="DWUQ01000132">
    <property type="protein sequence ID" value="HJD44640.1"/>
    <property type="molecule type" value="Genomic_DNA"/>
</dbReference>
<dbReference type="PANTHER" id="PTHR32114:SF2">
    <property type="entry name" value="ABC TRANSPORTER ABCH.3"/>
    <property type="match status" value="1"/>
</dbReference>
<feature type="coiled-coil region" evidence="1">
    <location>
        <begin position="299"/>
        <end position="408"/>
    </location>
</feature>
<feature type="coiled-coil region" evidence="1">
    <location>
        <begin position="481"/>
        <end position="508"/>
    </location>
</feature>
<evidence type="ECO:0000256" key="1">
    <source>
        <dbReference type="SAM" id="Coils"/>
    </source>
</evidence>
<keyword evidence="1" id="KW-0175">Coiled coil</keyword>
<dbReference type="GO" id="GO:0006302">
    <property type="term" value="P:double-strand break repair"/>
    <property type="evidence" value="ECO:0007669"/>
    <property type="project" value="InterPro"/>
</dbReference>
<dbReference type="InterPro" id="IPR038729">
    <property type="entry name" value="Rad50/SbcC_AAA"/>
</dbReference>
<evidence type="ECO:0000313" key="4">
    <source>
        <dbReference type="EMBL" id="HJD44640.1"/>
    </source>
</evidence>
<feature type="coiled-coil region" evidence="1">
    <location>
        <begin position="218"/>
        <end position="245"/>
    </location>
</feature>
<dbReference type="PANTHER" id="PTHR32114">
    <property type="entry name" value="ABC TRANSPORTER ABCH.3"/>
    <property type="match status" value="1"/>
</dbReference>
<dbReference type="Gene3D" id="1.10.287.1490">
    <property type="match status" value="1"/>
</dbReference>
<reference evidence="4" key="2">
    <citation type="submission" date="2021-04" db="EMBL/GenBank/DDBJ databases">
        <authorList>
            <person name="Gilroy R."/>
        </authorList>
    </citation>
    <scope>NUCLEOTIDE SEQUENCE</scope>
    <source>
        <strain evidence="4">9264</strain>
    </source>
</reference>
<name>A0A9D2U8G6_9BURK</name>
<feature type="region of interest" description="Disordered" evidence="2">
    <location>
        <begin position="673"/>
        <end position="692"/>
    </location>
</feature>
<evidence type="ECO:0000313" key="5">
    <source>
        <dbReference type="Proteomes" id="UP000823889"/>
    </source>
</evidence>
<protein>
    <submittedName>
        <fullName evidence="4">AAA family ATPase</fullName>
    </submittedName>
</protein>
<dbReference type="Gene3D" id="3.40.50.300">
    <property type="entry name" value="P-loop containing nucleotide triphosphate hydrolases"/>
    <property type="match status" value="2"/>
</dbReference>
<proteinExistence type="predicted"/>
<dbReference type="InterPro" id="IPR027417">
    <property type="entry name" value="P-loop_NTPase"/>
</dbReference>
<evidence type="ECO:0000259" key="3">
    <source>
        <dbReference type="Pfam" id="PF13476"/>
    </source>
</evidence>
<organism evidence="4 5">
    <name type="scientific">Candidatus Paenalcaligenes intestinipullorum</name>
    <dbReference type="NCBI Taxonomy" id="2838718"/>
    <lineage>
        <taxon>Bacteria</taxon>
        <taxon>Pseudomonadati</taxon>
        <taxon>Pseudomonadota</taxon>
        <taxon>Betaproteobacteria</taxon>
        <taxon>Burkholderiales</taxon>
        <taxon>Alcaligenaceae</taxon>
        <taxon>Paenalcaligenes</taxon>
    </lineage>
</organism>
<accession>A0A9D2U8G6</accession>
<dbReference type="GO" id="GO:0016887">
    <property type="term" value="F:ATP hydrolysis activity"/>
    <property type="evidence" value="ECO:0007669"/>
    <property type="project" value="InterPro"/>
</dbReference>
<dbReference type="Pfam" id="PF13558">
    <property type="entry name" value="SbcC_Walker_B"/>
    <property type="match status" value="1"/>
</dbReference>
<feature type="domain" description="Rad50/SbcC-type AAA" evidence="3">
    <location>
        <begin position="6"/>
        <end position="260"/>
    </location>
</feature>
<dbReference type="Proteomes" id="UP000823889">
    <property type="component" value="Unassembled WGS sequence"/>
</dbReference>
<dbReference type="Pfam" id="PF13476">
    <property type="entry name" value="AAA_23"/>
    <property type="match status" value="1"/>
</dbReference>
<evidence type="ECO:0000256" key="2">
    <source>
        <dbReference type="SAM" id="MobiDB-lite"/>
    </source>
</evidence>
<gene>
    <name evidence="4" type="ORF">H9906_06395</name>
</gene>
<feature type="compositionally biased region" description="Polar residues" evidence="2">
    <location>
        <begin position="673"/>
        <end position="690"/>
    </location>
</feature>
<comment type="caution">
    <text evidence="4">The sequence shown here is derived from an EMBL/GenBank/DDBJ whole genome shotgun (WGS) entry which is preliminary data.</text>
</comment>
<reference evidence="4" key="1">
    <citation type="journal article" date="2021" name="PeerJ">
        <title>Extensive microbial diversity within the chicken gut microbiome revealed by metagenomics and culture.</title>
        <authorList>
            <person name="Gilroy R."/>
            <person name="Ravi A."/>
            <person name="Getino M."/>
            <person name="Pursley I."/>
            <person name="Horton D.L."/>
            <person name="Alikhan N.F."/>
            <person name="Baker D."/>
            <person name="Gharbi K."/>
            <person name="Hall N."/>
            <person name="Watson M."/>
            <person name="Adriaenssens E.M."/>
            <person name="Foster-Nyarko E."/>
            <person name="Jarju S."/>
            <person name="Secka A."/>
            <person name="Antonio M."/>
            <person name="Oren A."/>
            <person name="Chaudhuri R.R."/>
            <person name="La Ragione R."/>
            <person name="Hildebrand F."/>
            <person name="Pallen M.J."/>
        </authorList>
    </citation>
    <scope>NUCLEOTIDE SEQUENCE</scope>
    <source>
        <strain evidence="4">9264</strain>
    </source>
</reference>
<dbReference type="SUPFAM" id="SSF52540">
    <property type="entry name" value="P-loop containing nucleoside triphosphate hydrolases"/>
    <property type="match status" value="2"/>
</dbReference>
<dbReference type="AlphaFoldDB" id="A0A9D2U8G6"/>
<feature type="coiled-coil region" evidence="1">
    <location>
        <begin position="740"/>
        <end position="774"/>
    </location>
</feature>
<sequence>MRILSVRFQNLNSLAGSWQIDFTDEAFVREGIFAITGPTGAGKSTILDAICLALYGQTPRLKNLSKSENEIMSRQTGECSAEVEFACVAGEYRVHWSQHRARRQPDGALQNIRHEVYERKSGTVLHTKLNEVRQFIETQTGMDFERFTRSVLLAQGEFASFLKATADERSPLLEQITGTRIYSEISIRVHQLRNEAAHQLDVLQAEVAGLAFLNTEEIAALSAQQKDLQQALRAQQATCQHLQQAVDWHKSWDKNAHTLQQLQAEQQRLSEASDALRPMRQQLTRARAALELDALHGPLRAQRQELQRLQAQYGALQQELATLPKQLSEAERALQETRQAQQAQTQDHTTRQKVLHRVRELETEYRSHQAHLHELDTQTPVSTLQQQIAKLNAHIVSCEQQLAQSQSQEHQARERLATLNAHVELSVFPLEPEAPLAQQAEQLSEYQTHFQAEAAQWHEALENIQRWQTAEAALQHSLQTLATHKERRAQLTQTLDHQQQALNQAAETKRTHSLLHQQALRIASLEKQRALLATNEPCPLCGALEHPYANEAALPSEDLLRTQAEQAERAWHVAFEQLQTTQRELDRLSTAQDYCVRQEAELRRQINSLRQSLAPSLDVLTKTSPSLNASLPTEEVVQWIQARLQTASERVTLNQQRHRACVALMDAMANHAQQQASHTHLSEQRQTLNQKLEDTTRQRAAITTFQQRLHEERQRLVGEASLASLEAALEAERSAQQHVVDAAQQQVARLQSALESKTGQLHALQAQLEQRQHETHNAETVFLKQLPALGFEDEADFLAARLTSTERAQLHARCEQHDQQCRHLDAQLQSAQTTQDQLTQERDVLPALSNHTEASLHTAHQAAQQQYETLNKQSWEIEQALARDHAQREKAAQHAQRIEAQRTTLASWNTLHQLIGSADGKKYRNFAQGLTFERMVANANQHLQKMHSRYLLMRDPDAALELLVIDSYQGGEQRSTKNLSGGESFIVSLALALGLSTLHSDRIRVDSLFLDEGFGTLDEEALEVALDTLSTLQQSGKLIGIISHVGALKERIGVQLKVEPTTGGRSLLNGPGCSALTERAT</sequence>
<feature type="coiled-coil region" evidence="1">
    <location>
        <begin position="814"/>
        <end position="841"/>
    </location>
</feature>